<accession>A0A0B3W3D8</accession>
<dbReference type="Pfam" id="PF03551">
    <property type="entry name" value="PadR"/>
    <property type="match status" value="1"/>
</dbReference>
<dbReference type="SUPFAM" id="SSF46785">
    <property type="entry name" value="Winged helix' DNA-binding domain"/>
    <property type="match status" value="1"/>
</dbReference>
<sequence length="101" mass="11916">MKDQIIRKIFNGLIYIHILHHGNEQCFYGSWMIEELKEHGYNISPGTLYPTLKSMVDEGYLLKEEKNVNGKIRKYYKNTDKGNELLNDLKENLKELVNEVL</sequence>
<evidence type="ECO:0000313" key="3">
    <source>
        <dbReference type="Proteomes" id="UP000031189"/>
    </source>
</evidence>
<dbReference type="Gene3D" id="1.10.10.10">
    <property type="entry name" value="Winged helix-like DNA-binding domain superfamily/Winged helix DNA-binding domain"/>
    <property type="match status" value="1"/>
</dbReference>
<dbReference type="OrthoDB" id="9808017at2"/>
<dbReference type="InterPro" id="IPR036388">
    <property type="entry name" value="WH-like_DNA-bd_sf"/>
</dbReference>
<dbReference type="RefSeq" id="WP_039679987.1">
    <property type="nucleotide sequence ID" value="NZ_JAWGXO010000019.1"/>
</dbReference>
<dbReference type="InterPro" id="IPR052509">
    <property type="entry name" value="Metal_resp_DNA-bind_regulator"/>
</dbReference>
<dbReference type="EMBL" id="JWHR01000099">
    <property type="protein sequence ID" value="KHS56912.1"/>
    <property type="molecule type" value="Genomic_DNA"/>
</dbReference>
<dbReference type="PANTHER" id="PTHR33169:SF14">
    <property type="entry name" value="TRANSCRIPTIONAL REGULATOR RV3488"/>
    <property type="match status" value="1"/>
</dbReference>
<evidence type="ECO:0000313" key="2">
    <source>
        <dbReference type="EMBL" id="KHS56912.1"/>
    </source>
</evidence>
<organism evidence="2 3">
    <name type="scientific">Terrisporobacter othiniensis</name>
    <dbReference type="NCBI Taxonomy" id="1577792"/>
    <lineage>
        <taxon>Bacteria</taxon>
        <taxon>Bacillati</taxon>
        <taxon>Bacillota</taxon>
        <taxon>Clostridia</taxon>
        <taxon>Peptostreptococcales</taxon>
        <taxon>Peptostreptococcaceae</taxon>
        <taxon>Terrisporobacter</taxon>
    </lineage>
</organism>
<keyword evidence="3" id="KW-1185">Reference proteome</keyword>
<comment type="caution">
    <text evidence="2">The sequence shown here is derived from an EMBL/GenBank/DDBJ whole genome shotgun (WGS) entry which is preliminary data.</text>
</comment>
<dbReference type="AlphaFoldDB" id="A0A0B3W3D8"/>
<feature type="domain" description="Transcription regulator PadR N-terminal" evidence="1">
    <location>
        <begin position="18"/>
        <end position="86"/>
    </location>
</feature>
<dbReference type="STRING" id="1577792.QX51_11145"/>
<dbReference type="PANTHER" id="PTHR33169">
    <property type="entry name" value="PADR-FAMILY TRANSCRIPTIONAL REGULATOR"/>
    <property type="match status" value="1"/>
</dbReference>
<dbReference type="Proteomes" id="UP000031189">
    <property type="component" value="Unassembled WGS sequence"/>
</dbReference>
<dbReference type="InterPro" id="IPR005149">
    <property type="entry name" value="Tscrpt_reg_PadR_N"/>
</dbReference>
<gene>
    <name evidence="2" type="ORF">QX51_11145</name>
</gene>
<reference evidence="2 3" key="1">
    <citation type="submission" date="2014-12" db="EMBL/GenBank/DDBJ databases">
        <title>Draft genome sequence of Terrisporobacter sp. 08-306576, isolated from the blood culture of a bacteremia patient.</title>
        <authorList>
            <person name="Lund L.C."/>
            <person name="Sydenham T.V."/>
            <person name="Hogh S.V."/>
            <person name="Skov M.N."/>
            <person name="Kemp M."/>
            <person name="Justesen U.S."/>
        </authorList>
    </citation>
    <scope>NUCLEOTIDE SEQUENCE [LARGE SCALE GENOMIC DNA]</scope>
    <source>
        <strain evidence="2 3">08-306576</strain>
    </source>
</reference>
<proteinExistence type="predicted"/>
<dbReference type="InterPro" id="IPR036390">
    <property type="entry name" value="WH_DNA-bd_sf"/>
</dbReference>
<evidence type="ECO:0000259" key="1">
    <source>
        <dbReference type="Pfam" id="PF03551"/>
    </source>
</evidence>
<name>A0A0B3W3D8_9FIRM</name>
<protein>
    <submittedName>
        <fullName evidence="2">PadR family transcriptional regulator</fullName>
    </submittedName>
</protein>